<evidence type="ECO:0000259" key="2">
    <source>
        <dbReference type="Pfam" id="PF01471"/>
    </source>
</evidence>
<gene>
    <name evidence="3" type="ORF">F3N42_00370</name>
</gene>
<dbReference type="InterPro" id="IPR002477">
    <property type="entry name" value="Peptidoglycan-bd-like"/>
</dbReference>
<evidence type="ECO:0000313" key="4">
    <source>
        <dbReference type="Proteomes" id="UP000325372"/>
    </source>
</evidence>
<dbReference type="Pfam" id="PF01471">
    <property type="entry name" value="PG_binding_1"/>
    <property type="match status" value="1"/>
</dbReference>
<keyword evidence="1" id="KW-0732">Signal</keyword>
<name>A0A5N0TG72_9GAMM</name>
<dbReference type="InterPro" id="IPR036366">
    <property type="entry name" value="PGBDSf"/>
</dbReference>
<feature type="domain" description="Peptidoglycan binding-like" evidence="2">
    <location>
        <begin position="438"/>
        <end position="488"/>
    </location>
</feature>
<dbReference type="InterPro" id="IPR036365">
    <property type="entry name" value="PGBD-like_sf"/>
</dbReference>
<sequence>MKQNTRAIVRFPRPRSLAMATAIALATSAAGAVADQRVIVTGTMTDSQSMGNPSGNMGGQNISLQDICNAASMAGMYAGAAEVELANQMARIGAPPDTAAQAREAMGDAMDQVCNDPIDEGEKTAPFVIEYTQCMMRMESAGQSMAIRLVPSANEAIMEIVDHNTREAQTIDMNYDLGQVQQVTGRGEATALQMSPSGQTGTRVGYDVKEYTFNYSISAGDGIFGQMEGGEAMAGMFGGLSEMTRVTTTGSAWIAADAPGVGIVSDFYDNLAGIAEDGQGAGFFSGMLKSMAGIVEHGIPMETRTTVSAAMGMGGDSHSVVESVQLASFDDAACARTIIPEGYNVQSMDEAMNAAMGGGNQGDQAEAAASMNEAMSELNKAMESMTPEQREAMQSMGLGGLFGGAAAGGNQAAASAPAAASASGASRSAAMSTGSLEQSAQKMLQALGYDVGNTDGNIDTTTMISISQFQAENGLPVTGEVSPQLIGVLSAKVDAQ</sequence>
<protein>
    <submittedName>
        <fullName evidence="3">Peptidoglycan-binding protein</fullName>
    </submittedName>
</protein>
<dbReference type="AlphaFoldDB" id="A0A5N0TG72"/>
<comment type="caution">
    <text evidence="3">The sequence shown here is derived from an EMBL/GenBank/DDBJ whole genome shotgun (WGS) entry which is preliminary data.</text>
</comment>
<dbReference type="SUPFAM" id="SSF47090">
    <property type="entry name" value="PGBD-like"/>
    <property type="match status" value="1"/>
</dbReference>
<proteinExistence type="predicted"/>
<dbReference type="EMBL" id="VYXP01000001">
    <property type="protein sequence ID" value="KAA9134040.1"/>
    <property type="molecule type" value="Genomic_DNA"/>
</dbReference>
<evidence type="ECO:0000256" key="1">
    <source>
        <dbReference type="SAM" id="SignalP"/>
    </source>
</evidence>
<accession>A0A5N0TG72</accession>
<dbReference type="Gene3D" id="1.10.101.10">
    <property type="entry name" value="PGBD-like superfamily/PGBD"/>
    <property type="match status" value="1"/>
</dbReference>
<evidence type="ECO:0000313" key="3">
    <source>
        <dbReference type="EMBL" id="KAA9134040.1"/>
    </source>
</evidence>
<feature type="chain" id="PRO_5024298466" evidence="1">
    <location>
        <begin position="35"/>
        <end position="496"/>
    </location>
</feature>
<feature type="signal peptide" evidence="1">
    <location>
        <begin position="1"/>
        <end position="34"/>
    </location>
</feature>
<dbReference type="RefSeq" id="WP_150862390.1">
    <property type="nucleotide sequence ID" value="NZ_VYXP01000001.1"/>
</dbReference>
<reference evidence="3 4" key="1">
    <citation type="submission" date="2019-09" db="EMBL/GenBank/DDBJ databases">
        <title>Wenzhouxiangella sp. Genome sequencing and assembly.</title>
        <authorList>
            <person name="Zhang R."/>
        </authorList>
    </citation>
    <scope>NUCLEOTIDE SEQUENCE [LARGE SCALE GENOMIC DNA]</scope>
    <source>
        <strain evidence="3 4">W260</strain>
    </source>
</reference>
<organism evidence="3 4">
    <name type="scientific">Marinihelvus fidelis</name>
    <dbReference type="NCBI Taxonomy" id="2613842"/>
    <lineage>
        <taxon>Bacteria</taxon>
        <taxon>Pseudomonadati</taxon>
        <taxon>Pseudomonadota</taxon>
        <taxon>Gammaproteobacteria</taxon>
        <taxon>Chromatiales</taxon>
        <taxon>Wenzhouxiangellaceae</taxon>
        <taxon>Marinihelvus</taxon>
    </lineage>
</organism>
<dbReference type="Proteomes" id="UP000325372">
    <property type="component" value="Unassembled WGS sequence"/>
</dbReference>
<keyword evidence="4" id="KW-1185">Reference proteome</keyword>